<evidence type="ECO:0000313" key="10">
    <source>
        <dbReference type="EMBL" id="TDM16354.1"/>
    </source>
</evidence>
<dbReference type="GO" id="GO:0003676">
    <property type="term" value="F:nucleic acid binding"/>
    <property type="evidence" value="ECO:0007669"/>
    <property type="project" value="InterPro"/>
</dbReference>
<dbReference type="PROSITE" id="PS50830">
    <property type="entry name" value="TNASE_3"/>
    <property type="match status" value="1"/>
</dbReference>
<gene>
    <name evidence="10" type="ORF">ETI04_08730</name>
</gene>
<evidence type="ECO:0000256" key="4">
    <source>
        <dbReference type="ARBA" id="ARBA00022759"/>
    </source>
</evidence>
<name>A0A4R6C4H1_9STAP</name>
<evidence type="ECO:0000313" key="11">
    <source>
        <dbReference type="Proteomes" id="UP000294865"/>
    </source>
</evidence>
<dbReference type="Pfam" id="PF00565">
    <property type="entry name" value="SNase"/>
    <property type="match status" value="1"/>
</dbReference>
<feature type="signal peptide" evidence="8">
    <location>
        <begin position="1"/>
        <end position="27"/>
    </location>
</feature>
<dbReference type="SUPFAM" id="SSF50199">
    <property type="entry name" value="Staphylococcal nuclease"/>
    <property type="match status" value="1"/>
</dbReference>
<dbReference type="PANTHER" id="PTHR12302">
    <property type="entry name" value="EBNA2 BINDING PROTEIN P100"/>
    <property type="match status" value="1"/>
</dbReference>
<dbReference type="InterPro" id="IPR035437">
    <property type="entry name" value="SNase_OB-fold_sf"/>
</dbReference>
<dbReference type="InterPro" id="IPR002071">
    <property type="entry name" value="Thermonucl_AS"/>
</dbReference>
<keyword evidence="3" id="KW-0540">Nuclease</keyword>
<evidence type="ECO:0000256" key="3">
    <source>
        <dbReference type="ARBA" id="ARBA00022722"/>
    </source>
</evidence>
<dbReference type="AlphaFoldDB" id="A0A4R6C4H1"/>
<accession>A0A4R6C4H1</accession>
<dbReference type="GO" id="GO:1990599">
    <property type="term" value="F:3' overhang single-stranded DNA endodeoxyribonuclease activity"/>
    <property type="evidence" value="ECO:0007669"/>
    <property type="project" value="UniProtKB-EC"/>
</dbReference>
<proteinExistence type="predicted"/>
<dbReference type="Proteomes" id="UP000294865">
    <property type="component" value="Unassembled WGS sequence"/>
</dbReference>
<protein>
    <recommendedName>
        <fullName evidence="2">Thermonuclease</fullName>
        <ecNumber evidence="1">3.1.31.1</ecNumber>
    </recommendedName>
    <alternativeName>
        <fullName evidence="7">Micrococcal nuclease</fullName>
    </alternativeName>
    <alternativeName>
        <fullName evidence="6">Staphylococcal nuclease</fullName>
    </alternativeName>
</protein>
<evidence type="ECO:0000256" key="6">
    <source>
        <dbReference type="ARBA" id="ARBA00030535"/>
    </source>
</evidence>
<dbReference type="SMART" id="SM00318">
    <property type="entry name" value="SNc"/>
    <property type="match status" value="1"/>
</dbReference>
<dbReference type="EMBL" id="SDQG01000005">
    <property type="protein sequence ID" value="TDM16354.1"/>
    <property type="molecule type" value="Genomic_DNA"/>
</dbReference>
<dbReference type="EC" id="3.1.31.1" evidence="1"/>
<dbReference type="InterPro" id="IPR016071">
    <property type="entry name" value="Staphylococal_nuclease_OB-fold"/>
</dbReference>
<feature type="domain" description="TNase-like" evidence="9">
    <location>
        <begin position="31"/>
        <end position="163"/>
    </location>
</feature>
<feature type="chain" id="PRO_5039255617" description="Thermonuclease" evidence="8">
    <location>
        <begin position="28"/>
        <end position="216"/>
    </location>
</feature>
<evidence type="ECO:0000259" key="9">
    <source>
        <dbReference type="PROSITE" id="PS50830"/>
    </source>
</evidence>
<reference evidence="10 11" key="1">
    <citation type="submission" date="2019-01" db="EMBL/GenBank/DDBJ databases">
        <title>Draft genome sequences of Macrococcus caseolyticus, Macrococcus canis, Macrococcus bohemicus and Macrococcus goetzii.</title>
        <authorList>
            <person name="Mazhar S."/>
            <person name="Altermann E."/>
            <person name="Hill C."/>
            <person name="Mcauliffe O."/>
        </authorList>
    </citation>
    <scope>NUCLEOTIDE SEQUENCE [LARGE SCALE GENOMIC DNA]</scope>
    <source>
        <strain evidence="10 11">DPC7162</strain>
    </source>
</reference>
<evidence type="ECO:0000256" key="1">
    <source>
        <dbReference type="ARBA" id="ARBA00011942"/>
    </source>
</evidence>
<evidence type="ECO:0000256" key="5">
    <source>
        <dbReference type="ARBA" id="ARBA00022801"/>
    </source>
</evidence>
<keyword evidence="5" id="KW-0378">Hydrolase</keyword>
<evidence type="ECO:0000256" key="2">
    <source>
        <dbReference type="ARBA" id="ARBA00016676"/>
    </source>
</evidence>
<dbReference type="Gene3D" id="2.40.50.90">
    <property type="match status" value="1"/>
</dbReference>
<dbReference type="PROSITE" id="PS01123">
    <property type="entry name" value="TNASE_1"/>
    <property type="match status" value="1"/>
</dbReference>
<dbReference type="PANTHER" id="PTHR12302:SF3">
    <property type="entry name" value="SERINE_THREONINE-PROTEIN KINASE 31"/>
    <property type="match status" value="1"/>
</dbReference>
<sequence length="216" mass="24696">MERYCYKRGFNLNLLLLFLTLNFSSLQSDMPKIPATFDHAIDGDTVSVKVNNRKKTVRLLLIDTPESKKPNTPVQPYSIEAARYTESLVKTCDLSVQYDTKGKTDRYGRDLVYLYCGNTMINEQLVRQGYARVGYVYQQKDHLNRMLAAEQKAKAESLKIWSIKGFVNVDGEGFNSIEEERQQETDIVLMIREALHRILDAAIDGLIKGLKSIFTS</sequence>
<comment type="caution">
    <text evidence="10">The sequence shown here is derived from an EMBL/GenBank/DDBJ whole genome shotgun (WGS) entry which is preliminary data.</text>
</comment>
<keyword evidence="8" id="KW-0732">Signal</keyword>
<organism evidence="10 11">
    <name type="scientific">Macrococcoides canis</name>
    <dbReference type="NCBI Taxonomy" id="1855823"/>
    <lineage>
        <taxon>Bacteria</taxon>
        <taxon>Bacillati</taxon>
        <taxon>Bacillota</taxon>
        <taxon>Bacilli</taxon>
        <taxon>Bacillales</taxon>
        <taxon>Staphylococcaceae</taxon>
        <taxon>Macrococcoides</taxon>
    </lineage>
</organism>
<evidence type="ECO:0000256" key="7">
    <source>
        <dbReference type="ARBA" id="ARBA00031238"/>
    </source>
</evidence>
<evidence type="ECO:0000256" key="8">
    <source>
        <dbReference type="SAM" id="SignalP"/>
    </source>
</evidence>
<keyword evidence="4" id="KW-0255">Endonuclease</keyword>